<name>A0A7X2P1M7_9FIRM</name>
<proteinExistence type="predicted"/>
<evidence type="ECO:0000313" key="2">
    <source>
        <dbReference type="Proteomes" id="UP000440513"/>
    </source>
</evidence>
<sequence length="131" mass="15121">MVRAADSDNFLIQHTDFSLREQVNYPNGGISRFYDNGIDMVIIDENICDHNPGEPVFSYMLITDKQNSYIHQFKRVFRFLGYIQSEVDSYLANDEMTLPEDYRITVGDRAEQADASPLESILRIAFQMPTV</sequence>
<evidence type="ECO:0000313" key="1">
    <source>
        <dbReference type="EMBL" id="MST65465.1"/>
    </source>
</evidence>
<dbReference type="Proteomes" id="UP000440513">
    <property type="component" value="Unassembled WGS sequence"/>
</dbReference>
<accession>A0A7X2P1M7</accession>
<protein>
    <submittedName>
        <fullName evidence="1">Uncharacterized protein</fullName>
    </submittedName>
</protein>
<gene>
    <name evidence="1" type="ORF">FYJ57_01640</name>
</gene>
<comment type="caution">
    <text evidence="1">The sequence shown here is derived from an EMBL/GenBank/DDBJ whole genome shotgun (WGS) entry which is preliminary data.</text>
</comment>
<dbReference type="AlphaFoldDB" id="A0A7X2P1M7"/>
<organism evidence="1 2">
    <name type="scientific">Oliverpabstia intestinalis</name>
    <dbReference type="NCBI Taxonomy" id="2606633"/>
    <lineage>
        <taxon>Bacteria</taxon>
        <taxon>Bacillati</taxon>
        <taxon>Bacillota</taxon>
        <taxon>Clostridia</taxon>
        <taxon>Lachnospirales</taxon>
        <taxon>Lachnospiraceae</taxon>
        <taxon>Oliverpabstia</taxon>
    </lineage>
</organism>
<reference evidence="1 2" key="1">
    <citation type="submission" date="2019-08" db="EMBL/GenBank/DDBJ databases">
        <title>In-depth cultivation of the pig gut microbiome towards novel bacterial diversity and tailored functional studies.</title>
        <authorList>
            <person name="Wylensek D."/>
            <person name="Hitch T.C.A."/>
            <person name="Clavel T."/>
        </authorList>
    </citation>
    <scope>NUCLEOTIDE SEQUENCE [LARGE SCALE GENOMIC DNA]</scope>
    <source>
        <strain evidence="1 2">BSM-380-WT-5A</strain>
    </source>
</reference>
<dbReference type="EMBL" id="VUMS01000002">
    <property type="protein sequence ID" value="MST65465.1"/>
    <property type="molecule type" value="Genomic_DNA"/>
</dbReference>
<dbReference type="RefSeq" id="WP_154431283.1">
    <property type="nucleotide sequence ID" value="NZ_JBQHRL010000001.1"/>
</dbReference>
<keyword evidence="2" id="KW-1185">Reference proteome</keyword>